<proteinExistence type="predicted"/>
<organism evidence="1 2">
    <name type="scientific">Legionella steelei</name>
    <dbReference type="NCBI Taxonomy" id="947033"/>
    <lineage>
        <taxon>Bacteria</taxon>
        <taxon>Pseudomonadati</taxon>
        <taxon>Pseudomonadota</taxon>
        <taxon>Gammaproteobacteria</taxon>
        <taxon>Legionellales</taxon>
        <taxon>Legionellaceae</taxon>
        <taxon>Legionella</taxon>
    </lineage>
</organism>
<name>A0A0W0ZKL0_9GAMM</name>
<gene>
    <name evidence="1" type="ORF">Lste_2564</name>
</gene>
<evidence type="ECO:0000313" key="2">
    <source>
        <dbReference type="Proteomes" id="UP000054926"/>
    </source>
</evidence>
<dbReference type="PATRIC" id="fig|947033.5.peg.2719"/>
<keyword evidence="2" id="KW-1185">Reference proteome</keyword>
<protein>
    <submittedName>
        <fullName evidence="1">Uncharacterized protein</fullName>
    </submittedName>
</protein>
<dbReference type="STRING" id="947033.Lste_2564"/>
<reference evidence="1 2" key="1">
    <citation type="submission" date="2015-11" db="EMBL/GenBank/DDBJ databases">
        <title>Genomic analysis of 38 Legionella species identifies large and diverse effector repertoires.</title>
        <authorList>
            <person name="Burstein D."/>
            <person name="Amaro F."/>
            <person name="Zusman T."/>
            <person name="Lifshitz Z."/>
            <person name="Cohen O."/>
            <person name="Gilbert J.A."/>
            <person name="Pupko T."/>
            <person name="Shuman H.A."/>
            <person name="Segal G."/>
        </authorList>
    </citation>
    <scope>NUCLEOTIDE SEQUENCE [LARGE SCALE GENOMIC DNA]</scope>
    <source>
        <strain evidence="1 2">IMVS3376</strain>
    </source>
</reference>
<accession>A0A0W0ZKL0</accession>
<dbReference type="EMBL" id="LNYY01000019">
    <property type="protein sequence ID" value="KTD69406.1"/>
    <property type="molecule type" value="Genomic_DNA"/>
</dbReference>
<comment type="caution">
    <text evidence="1">The sequence shown here is derived from an EMBL/GenBank/DDBJ whole genome shotgun (WGS) entry which is preliminary data.</text>
</comment>
<dbReference type="AlphaFoldDB" id="A0A0W0ZKL0"/>
<dbReference type="RefSeq" id="WP_058511351.1">
    <property type="nucleotide sequence ID" value="NZ_DAIOMV010000005.1"/>
</dbReference>
<sequence>MGLKQLNFGKRNRWRKIILIEASEVPNTWPETWVKGMIKTKNKMGIMTVENSPASKAIMRKQRKNLYSIRFEKMF</sequence>
<dbReference type="Proteomes" id="UP000054926">
    <property type="component" value="Unassembled WGS sequence"/>
</dbReference>
<evidence type="ECO:0000313" key="1">
    <source>
        <dbReference type="EMBL" id="KTD69406.1"/>
    </source>
</evidence>